<dbReference type="AlphaFoldDB" id="A0A517LDW4"/>
<accession>A0A517LDW4</accession>
<protein>
    <submittedName>
        <fullName evidence="2">Uncharacterized protein</fullName>
    </submittedName>
</protein>
<evidence type="ECO:0000313" key="3">
    <source>
        <dbReference type="Proteomes" id="UP000316270"/>
    </source>
</evidence>
<dbReference type="Proteomes" id="UP000316270">
    <property type="component" value="Chromosome 10"/>
</dbReference>
<evidence type="ECO:0000256" key="1">
    <source>
        <dbReference type="SAM" id="MobiDB-lite"/>
    </source>
</evidence>
<feature type="compositionally biased region" description="Low complexity" evidence="1">
    <location>
        <begin position="23"/>
        <end position="33"/>
    </location>
</feature>
<name>A0A517LDW4_9PEZI</name>
<gene>
    <name evidence="2" type="ORF">FKW77_005377</name>
</gene>
<feature type="compositionally biased region" description="Gly residues" evidence="1">
    <location>
        <begin position="34"/>
        <end position="46"/>
    </location>
</feature>
<reference evidence="2 3" key="1">
    <citation type="submission" date="2019-07" db="EMBL/GenBank/DDBJ databases">
        <title>Finished genome of Venturia effusa.</title>
        <authorList>
            <person name="Young C.A."/>
            <person name="Cox M.P."/>
            <person name="Ganley A.R.D."/>
            <person name="David W.J."/>
        </authorList>
    </citation>
    <scope>NUCLEOTIDE SEQUENCE [LARGE SCALE GENOMIC DNA]</scope>
    <source>
        <strain evidence="3">albino</strain>
    </source>
</reference>
<sequence>MASNVHGRPIAQPRGSAGRFGVGAAAGKNRGATTGAGAGVGVGGQQGKSPEEDFEEQQRQCRAATILESNEMLVWAGMDMCESLAQTKLHFERELFCLPPDDSTKEWPESFTYSSEEEGTLQTGAVFTSQGWYDPKKHTSVADRLRAQEAREKAREAELEESRREESRSIGSPGVAMKDMTRATGEERKRKSPGGRLVSKRTSGVGVGKRTPSGSGSGNGL</sequence>
<dbReference type="OrthoDB" id="5372011at2759"/>
<proteinExistence type="predicted"/>
<feature type="compositionally biased region" description="Basic and acidic residues" evidence="1">
    <location>
        <begin position="134"/>
        <end position="168"/>
    </location>
</feature>
<dbReference type="EMBL" id="CP042194">
    <property type="protein sequence ID" value="QDS73776.1"/>
    <property type="molecule type" value="Genomic_DNA"/>
</dbReference>
<feature type="compositionally biased region" description="Basic and acidic residues" evidence="1">
    <location>
        <begin position="179"/>
        <end position="189"/>
    </location>
</feature>
<organism evidence="2 3">
    <name type="scientific">Venturia effusa</name>
    <dbReference type="NCBI Taxonomy" id="50376"/>
    <lineage>
        <taxon>Eukaryota</taxon>
        <taxon>Fungi</taxon>
        <taxon>Dikarya</taxon>
        <taxon>Ascomycota</taxon>
        <taxon>Pezizomycotina</taxon>
        <taxon>Dothideomycetes</taxon>
        <taxon>Pleosporomycetidae</taxon>
        <taxon>Venturiales</taxon>
        <taxon>Venturiaceae</taxon>
        <taxon>Venturia</taxon>
    </lineage>
</organism>
<keyword evidence="3" id="KW-1185">Reference proteome</keyword>
<evidence type="ECO:0000313" key="2">
    <source>
        <dbReference type="EMBL" id="QDS73776.1"/>
    </source>
</evidence>
<feature type="region of interest" description="Disordered" evidence="1">
    <location>
        <begin position="1"/>
        <end position="57"/>
    </location>
</feature>
<feature type="region of interest" description="Disordered" evidence="1">
    <location>
        <begin position="131"/>
        <end position="221"/>
    </location>
</feature>